<feature type="region of interest" description="Disordered" evidence="4">
    <location>
        <begin position="570"/>
        <end position="599"/>
    </location>
</feature>
<dbReference type="InterPro" id="IPR040032">
    <property type="entry name" value="DENND1A/B/C"/>
</dbReference>
<evidence type="ECO:0000256" key="4">
    <source>
        <dbReference type="SAM" id="MobiDB-lite"/>
    </source>
</evidence>
<dbReference type="Proteomes" id="UP001046870">
    <property type="component" value="Chromosome 6"/>
</dbReference>
<dbReference type="GO" id="GO:0030136">
    <property type="term" value="C:clathrin-coated vesicle"/>
    <property type="evidence" value="ECO:0007669"/>
    <property type="project" value="UniProtKB-SubCell"/>
</dbReference>
<gene>
    <name evidence="6" type="ORF">MATL_G00086660</name>
</gene>
<dbReference type="GO" id="GO:0006897">
    <property type="term" value="P:endocytosis"/>
    <property type="evidence" value="ECO:0007669"/>
    <property type="project" value="TreeGrafter"/>
</dbReference>
<dbReference type="GO" id="GO:1901981">
    <property type="term" value="F:phosphatidylinositol phosphate binding"/>
    <property type="evidence" value="ECO:0007669"/>
    <property type="project" value="TreeGrafter"/>
</dbReference>
<feature type="region of interest" description="Disordered" evidence="4">
    <location>
        <begin position="444"/>
        <end position="483"/>
    </location>
</feature>
<feature type="compositionally biased region" description="Basic and acidic residues" evidence="4">
    <location>
        <begin position="472"/>
        <end position="483"/>
    </location>
</feature>
<evidence type="ECO:0000256" key="3">
    <source>
        <dbReference type="ARBA" id="ARBA00023329"/>
    </source>
</evidence>
<dbReference type="OrthoDB" id="206724at2759"/>
<name>A0A9D3Q7E7_MEGAT</name>
<dbReference type="Pfam" id="PF03455">
    <property type="entry name" value="dDENN"/>
    <property type="match status" value="1"/>
</dbReference>
<accession>A0A9D3Q7E7</accession>
<feature type="domain" description="UDENN" evidence="5">
    <location>
        <begin position="13"/>
        <end position="375"/>
    </location>
</feature>
<dbReference type="GO" id="GO:0032456">
    <property type="term" value="P:endocytic recycling"/>
    <property type="evidence" value="ECO:0007669"/>
    <property type="project" value="TreeGrafter"/>
</dbReference>
<dbReference type="InterPro" id="IPR001194">
    <property type="entry name" value="cDENN_dom"/>
</dbReference>
<feature type="compositionally biased region" description="Acidic residues" evidence="4">
    <location>
        <begin position="571"/>
        <end position="582"/>
    </location>
</feature>
<dbReference type="Gene3D" id="3.30.450.200">
    <property type="match status" value="1"/>
</dbReference>
<dbReference type="PROSITE" id="PS50211">
    <property type="entry name" value="DENN"/>
    <property type="match status" value="1"/>
</dbReference>
<feature type="compositionally biased region" description="Polar residues" evidence="4">
    <location>
        <begin position="460"/>
        <end position="471"/>
    </location>
</feature>
<dbReference type="SMART" id="SM00800">
    <property type="entry name" value="uDENN"/>
    <property type="match status" value="1"/>
</dbReference>
<dbReference type="Pfam" id="PF02141">
    <property type="entry name" value="DENN"/>
    <property type="match status" value="1"/>
</dbReference>
<organism evidence="6 7">
    <name type="scientific">Megalops atlanticus</name>
    <name type="common">Tarpon</name>
    <name type="synonym">Clupea gigantea</name>
    <dbReference type="NCBI Taxonomy" id="7932"/>
    <lineage>
        <taxon>Eukaryota</taxon>
        <taxon>Metazoa</taxon>
        <taxon>Chordata</taxon>
        <taxon>Craniata</taxon>
        <taxon>Vertebrata</taxon>
        <taxon>Euteleostomi</taxon>
        <taxon>Actinopterygii</taxon>
        <taxon>Neopterygii</taxon>
        <taxon>Teleostei</taxon>
        <taxon>Elopiformes</taxon>
        <taxon>Megalopidae</taxon>
        <taxon>Megalops</taxon>
    </lineage>
</organism>
<comment type="subcellular location">
    <subcellularLocation>
        <location evidence="1">Cytoplasmic vesicle</location>
        <location evidence="1">Clathrin-coated vesicle</location>
    </subcellularLocation>
</comment>
<comment type="caution">
    <text evidence="6">The sequence shown here is derived from an EMBL/GenBank/DDBJ whole genome shotgun (WGS) entry which is preliminary data.</text>
</comment>
<dbReference type="Gene3D" id="6.10.140.1000">
    <property type="match status" value="1"/>
</dbReference>
<dbReference type="GO" id="GO:0005085">
    <property type="term" value="F:guanyl-nucleotide exchange factor activity"/>
    <property type="evidence" value="ECO:0007669"/>
    <property type="project" value="UniProtKB-KW"/>
</dbReference>
<sequence>MGSRIKESPESTFEVYVEVTHPGTAGAVPEVRRQFPEGYTDQETLRAVSRFCFPFCTDSLSVSHVGQNFTFVLTDIESKQRFGFCRLTSGARSCFCILSYLPWFEVFYKLLNVLVDYAIKGQDNQKKGLLETLYALPIPDPGVPVHLSVHSHFTVPNIRELPSIPENRNLTEYFVAVDVNNILHLYASMLFERRILVCCSKLSTLTACVHGSAAMLYPMYWQHVYIPVLPQHLIDYCCAPMPYLIGVHSSLMERVKSVALEDVVILNVDTNTLETPYDDLQNLPNDTVSSLKSRLKKVSTATGDGVARAFLKAQAALFGSYRNALRIEPGEPITFSEEAFLSHRSTTMRTFLQNAMHLQLFKQFIDGRLDLLNSGEGFSDVFEEEINLYAGSDKNYHQWLSTVKKGSGALFNTVKTKANPAMRTVYKFAKDHAKMGIKEVKSRLKQKELPENGYPPVAADSQQQAERSPSTNRKDVQPWDERRPITVHYGQARPPRPQAMKRTQSNVVLESSNPEHFGWPMRPYTVFLSEDSSGDEFQTEEDSVPGFPESFLYSVPFEWPRPYRALKEVGFSEEEEPPESQEAEIVQGQKAPPSPRTERVPQVDLLSDIFGSLEVEPYSSSVGLTKSLDDLRPQGGAAEQLAEFSLQCVDDSLADGARTLPSLKHANSPSKPWGLGLDDVALPGTPAQGGITVPRPQGRKTPEPGAVLAPPVSTSRSASLAPTQDLGVTAGRQEFLQALNAPPLPSEKAGADILKPVSSGEESVDLLSLLDPLCSSADPGVAPLPAAHSLTLPPRPLQPQTPPTFPHASLNPFVQTLRYTPPGPPTDTTPLLAETPSAPLLDLLPAAFIPHPTPSPPRLQCTGCPRLSGGVSHCRPLA</sequence>
<dbReference type="SMART" id="SM00801">
    <property type="entry name" value="dDENN"/>
    <property type="match status" value="1"/>
</dbReference>
<dbReference type="Pfam" id="PF03456">
    <property type="entry name" value="uDENN"/>
    <property type="match status" value="1"/>
</dbReference>
<reference evidence="6" key="1">
    <citation type="submission" date="2021-01" db="EMBL/GenBank/DDBJ databases">
        <authorList>
            <person name="Zahm M."/>
            <person name="Roques C."/>
            <person name="Cabau C."/>
            <person name="Klopp C."/>
            <person name="Donnadieu C."/>
            <person name="Jouanno E."/>
            <person name="Lampietro C."/>
            <person name="Louis A."/>
            <person name="Herpin A."/>
            <person name="Echchiki A."/>
            <person name="Berthelot C."/>
            <person name="Parey E."/>
            <person name="Roest-Crollius H."/>
            <person name="Braasch I."/>
            <person name="Postlethwait J."/>
            <person name="Bobe J."/>
            <person name="Montfort J."/>
            <person name="Bouchez O."/>
            <person name="Begum T."/>
            <person name="Mejri S."/>
            <person name="Adams A."/>
            <person name="Chen W.-J."/>
            <person name="Guiguen Y."/>
        </authorList>
    </citation>
    <scope>NUCLEOTIDE SEQUENCE</scope>
    <source>
        <strain evidence="6">YG-15Mar2019-1</strain>
        <tissue evidence="6">Brain</tissue>
    </source>
</reference>
<evidence type="ECO:0000259" key="5">
    <source>
        <dbReference type="PROSITE" id="PS50211"/>
    </source>
</evidence>
<dbReference type="PANTHER" id="PTHR13196">
    <property type="entry name" value="DENN DOMAIN-CONTAINING"/>
    <property type="match status" value="1"/>
</dbReference>
<keyword evidence="3" id="KW-0968">Cytoplasmic vesicle</keyword>
<evidence type="ECO:0000313" key="6">
    <source>
        <dbReference type="EMBL" id="KAG7476792.1"/>
    </source>
</evidence>
<dbReference type="FunFam" id="3.40.50.11500:FF:000001">
    <property type="entry name" value="Putative DENN domain-containing protein 1A"/>
    <property type="match status" value="1"/>
</dbReference>
<dbReference type="FunFam" id="3.30.450.200:FF:000003">
    <property type="entry name" value="DENN domain containing 1A"/>
    <property type="match status" value="1"/>
</dbReference>
<dbReference type="InterPro" id="IPR005113">
    <property type="entry name" value="uDENN_dom"/>
</dbReference>
<keyword evidence="2" id="KW-0344">Guanine-nucleotide releasing factor</keyword>
<dbReference type="GO" id="GO:0005829">
    <property type="term" value="C:cytosol"/>
    <property type="evidence" value="ECO:0007669"/>
    <property type="project" value="TreeGrafter"/>
</dbReference>
<evidence type="ECO:0000256" key="1">
    <source>
        <dbReference type="ARBA" id="ARBA00004132"/>
    </source>
</evidence>
<dbReference type="InterPro" id="IPR037516">
    <property type="entry name" value="Tripartite_DENN"/>
</dbReference>
<protein>
    <recommendedName>
        <fullName evidence="5">UDENN domain-containing protein</fullName>
    </recommendedName>
</protein>
<proteinExistence type="predicted"/>
<dbReference type="EMBL" id="JAFDVH010000006">
    <property type="protein sequence ID" value="KAG7476792.1"/>
    <property type="molecule type" value="Genomic_DNA"/>
</dbReference>
<feature type="region of interest" description="Disordered" evidence="4">
    <location>
        <begin position="689"/>
        <end position="719"/>
    </location>
</feature>
<dbReference type="Gene3D" id="3.40.50.11500">
    <property type="match status" value="1"/>
</dbReference>
<dbReference type="InterPro" id="IPR005112">
    <property type="entry name" value="dDENN_dom"/>
</dbReference>
<evidence type="ECO:0000313" key="7">
    <source>
        <dbReference type="Proteomes" id="UP001046870"/>
    </source>
</evidence>
<keyword evidence="7" id="KW-1185">Reference proteome</keyword>
<dbReference type="SMART" id="SM00799">
    <property type="entry name" value="DENN"/>
    <property type="match status" value="1"/>
</dbReference>
<dbReference type="AlphaFoldDB" id="A0A9D3Q7E7"/>
<dbReference type="PANTHER" id="PTHR13196:SF22">
    <property type="entry name" value="DENN DOMAIN-CONTAINING PROTEIN 1A"/>
    <property type="match status" value="1"/>
</dbReference>
<evidence type="ECO:0000256" key="2">
    <source>
        <dbReference type="ARBA" id="ARBA00022658"/>
    </source>
</evidence>
<dbReference type="InterPro" id="IPR043153">
    <property type="entry name" value="DENN_C"/>
</dbReference>